<comment type="similarity">
    <text evidence="2">Belongs to the peptidase A1 family.</text>
</comment>
<evidence type="ECO:0000256" key="3">
    <source>
        <dbReference type="ARBA" id="ARBA00022622"/>
    </source>
</evidence>
<evidence type="ECO:0000256" key="8">
    <source>
        <dbReference type="PIRSR" id="PIRSR601461-1"/>
    </source>
</evidence>
<keyword evidence="3" id="KW-0472">Membrane</keyword>
<evidence type="ECO:0000256" key="2">
    <source>
        <dbReference type="ARBA" id="ARBA00007447"/>
    </source>
</evidence>
<keyword evidence="3" id="KW-0449">Lipoprotein</keyword>
<evidence type="ECO:0000259" key="12">
    <source>
        <dbReference type="PROSITE" id="PS51767"/>
    </source>
</evidence>
<sequence length="504" mass="53266">MWTFKLFSLAALVYLPSIPSTEALTLHKRENPAVLALPINKRSDLGTLQKRGAKVVNVELDNMINLRYFVNLTVGSPGQDVMLSIDTGSSDMWVNVPNSDYCSQDGDPCALYGLFNPKKSSTFKQLDYKMNATYLAGTLAVGHYATDKVKIGGATIKKAQFAVAEDSQLGNGILGIGYKASTYAAAALSHMYPNLPQSLVDSGAIKSAAYSLWLNEFDAVGSILFGGVNKARYEGELQTLPVVPVRGRYQSLTLALTEIIVEGSKDSTSVSKGMPLATTLDNGSPLIELPQEIVDPVLRAVGARYSSKYDLAYIDCDEATSDYNVTFSFSGAKISVPMNALVFPSKYRWEGLPSDECLFGIKPGQPGFSLIGDPFMRSAYIVYDLDNNEISLAQAKFNSGDDDIHEIGTGSDAVPGAKKVASAVSSATGNGPNPTEVPDSSEATPTIVVTESATQTAAKDSPTGPTGTGTAPASSTSSGLATFPTMKPQFLLPGAVGAGLLLAL</sequence>
<feature type="signal peptide" evidence="11">
    <location>
        <begin position="1"/>
        <end position="23"/>
    </location>
</feature>
<dbReference type="PhylomeDB" id="S7ZRC5"/>
<keyword evidence="6" id="KW-0064">Aspartyl protease</keyword>
<feature type="compositionally biased region" description="Low complexity" evidence="10">
    <location>
        <begin position="461"/>
        <end position="480"/>
    </location>
</feature>
<keyword evidence="3" id="KW-0325">Glycoprotein</keyword>
<accession>S7ZRC5</accession>
<keyword evidence="3" id="KW-0336">GPI-anchor</keyword>
<dbReference type="PROSITE" id="PS51767">
    <property type="entry name" value="PEPTIDASE_A1"/>
    <property type="match status" value="1"/>
</dbReference>
<evidence type="ECO:0000256" key="5">
    <source>
        <dbReference type="ARBA" id="ARBA00022729"/>
    </source>
</evidence>
<dbReference type="PANTHER" id="PTHR47966">
    <property type="entry name" value="BETA-SITE APP-CLEAVING ENZYME, ISOFORM A-RELATED"/>
    <property type="match status" value="1"/>
</dbReference>
<evidence type="ECO:0000256" key="7">
    <source>
        <dbReference type="ARBA" id="ARBA00022801"/>
    </source>
</evidence>
<keyword evidence="7" id="KW-0378">Hydrolase</keyword>
<evidence type="ECO:0000256" key="4">
    <source>
        <dbReference type="ARBA" id="ARBA00022670"/>
    </source>
</evidence>
<dbReference type="InterPro" id="IPR033121">
    <property type="entry name" value="PEPTIDASE_A1"/>
</dbReference>
<dbReference type="STRING" id="933388.S7ZRC5"/>
<feature type="active site" evidence="8">
    <location>
        <position position="86"/>
    </location>
</feature>
<evidence type="ECO:0000256" key="6">
    <source>
        <dbReference type="ARBA" id="ARBA00022750"/>
    </source>
</evidence>
<keyword evidence="5 11" id="KW-0732">Signal</keyword>
<keyword evidence="4" id="KW-0645">Protease</keyword>
<evidence type="ECO:0000313" key="14">
    <source>
        <dbReference type="Proteomes" id="UP000019376"/>
    </source>
</evidence>
<organism evidence="13 14">
    <name type="scientific">Penicillium oxalicum (strain 114-2 / CGMCC 5302)</name>
    <name type="common">Penicillium decumbens</name>
    <dbReference type="NCBI Taxonomy" id="933388"/>
    <lineage>
        <taxon>Eukaryota</taxon>
        <taxon>Fungi</taxon>
        <taxon>Dikarya</taxon>
        <taxon>Ascomycota</taxon>
        <taxon>Pezizomycotina</taxon>
        <taxon>Eurotiomycetes</taxon>
        <taxon>Eurotiomycetidae</taxon>
        <taxon>Eurotiales</taxon>
        <taxon>Aspergillaceae</taxon>
        <taxon>Penicillium</taxon>
    </lineage>
</organism>
<dbReference type="GO" id="GO:0006508">
    <property type="term" value="P:proteolysis"/>
    <property type="evidence" value="ECO:0007669"/>
    <property type="project" value="UniProtKB-KW"/>
</dbReference>
<feature type="disulfide bond" evidence="9">
    <location>
        <begin position="316"/>
        <end position="357"/>
    </location>
</feature>
<feature type="compositionally biased region" description="Polar residues" evidence="10">
    <location>
        <begin position="441"/>
        <end position="458"/>
    </location>
</feature>
<evidence type="ECO:0000256" key="1">
    <source>
        <dbReference type="ARBA" id="ARBA00004609"/>
    </source>
</evidence>
<dbReference type="PRINTS" id="PR00792">
    <property type="entry name" value="PEPSIN"/>
</dbReference>
<dbReference type="GO" id="GO:0005886">
    <property type="term" value="C:plasma membrane"/>
    <property type="evidence" value="ECO:0007669"/>
    <property type="project" value="UniProtKB-SubCell"/>
</dbReference>
<reference evidence="13 14" key="1">
    <citation type="journal article" date="2013" name="PLoS ONE">
        <title>Genomic and secretomic analyses reveal unique features of the lignocellulolytic enzyme system of Penicillium decumbens.</title>
        <authorList>
            <person name="Liu G."/>
            <person name="Zhang L."/>
            <person name="Wei X."/>
            <person name="Zou G."/>
            <person name="Qin Y."/>
            <person name="Ma L."/>
            <person name="Li J."/>
            <person name="Zheng H."/>
            <person name="Wang S."/>
            <person name="Wang C."/>
            <person name="Xun L."/>
            <person name="Zhao G.-P."/>
            <person name="Zhou Z."/>
            <person name="Qu Y."/>
        </authorList>
    </citation>
    <scope>NUCLEOTIDE SEQUENCE [LARGE SCALE GENOMIC DNA]</scope>
    <source>
        <strain evidence="14">114-2 / CGMCC 5302</strain>
    </source>
</reference>
<dbReference type="GO" id="GO:0098552">
    <property type="term" value="C:side of membrane"/>
    <property type="evidence" value="ECO:0007669"/>
    <property type="project" value="UniProtKB-KW"/>
</dbReference>
<evidence type="ECO:0000256" key="10">
    <source>
        <dbReference type="SAM" id="MobiDB-lite"/>
    </source>
</evidence>
<evidence type="ECO:0000313" key="13">
    <source>
        <dbReference type="EMBL" id="EPS32969.1"/>
    </source>
</evidence>
<dbReference type="Proteomes" id="UP000019376">
    <property type="component" value="Unassembled WGS sequence"/>
</dbReference>
<dbReference type="MEROPS" id="A01.015"/>
<dbReference type="InterPro" id="IPR033876">
    <property type="entry name" value="SAP-like"/>
</dbReference>
<dbReference type="Gene3D" id="2.40.70.10">
    <property type="entry name" value="Acid Proteases"/>
    <property type="match status" value="2"/>
</dbReference>
<evidence type="ECO:0000256" key="9">
    <source>
        <dbReference type="PIRSR" id="PIRSR601461-2"/>
    </source>
</evidence>
<gene>
    <name evidence="13" type="ORF">PDE_07930</name>
</gene>
<dbReference type="GO" id="GO:0004190">
    <property type="term" value="F:aspartic-type endopeptidase activity"/>
    <property type="evidence" value="ECO:0007669"/>
    <property type="project" value="UniProtKB-KW"/>
</dbReference>
<dbReference type="HOGENOM" id="CLU_013253_9_3_1"/>
<dbReference type="OrthoDB" id="771136at2759"/>
<feature type="region of interest" description="Disordered" evidence="10">
    <location>
        <begin position="423"/>
        <end position="480"/>
    </location>
</feature>
<keyword evidence="9" id="KW-1015">Disulfide bond</keyword>
<dbReference type="Pfam" id="PF00026">
    <property type="entry name" value="Asp"/>
    <property type="match status" value="1"/>
</dbReference>
<dbReference type="InterPro" id="IPR001461">
    <property type="entry name" value="Aspartic_peptidase_A1"/>
</dbReference>
<dbReference type="InterPro" id="IPR021109">
    <property type="entry name" value="Peptidase_aspartic_dom_sf"/>
</dbReference>
<protein>
    <recommendedName>
        <fullName evidence="12">Peptidase A1 domain-containing protein</fullName>
    </recommendedName>
</protein>
<comment type="subcellular location">
    <subcellularLocation>
        <location evidence="1">Cell membrane</location>
        <topology evidence="1">Lipid-anchor</topology>
        <topology evidence="1">GPI-anchor</topology>
    </subcellularLocation>
</comment>
<feature type="domain" description="Peptidase A1" evidence="12">
    <location>
        <begin position="68"/>
        <end position="393"/>
    </location>
</feature>
<dbReference type="eggNOG" id="KOG1339">
    <property type="taxonomic scope" value="Eukaryota"/>
</dbReference>
<name>S7ZRC5_PENO1</name>
<dbReference type="EMBL" id="KB644414">
    <property type="protein sequence ID" value="EPS32969.1"/>
    <property type="molecule type" value="Genomic_DNA"/>
</dbReference>
<dbReference type="PANTHER" id="PTHR47966:SF65">
    <property type="entry name" value="ASPARTIC-TYPE ENDOPEPTIDASE"/>
    <property type="match status" value="1"/>
</dbReference>
<feature type="chain" id="PRO_5004560031" description="Peptidase A1 domain-containing protein" evidence="11">
    <location>
        <begin position="24"/>
        <end position="504"/>
    </location>
</feature>
<keyword evidence="14" id="KW-1185">Reference proteome</keyword>
<dbReference type="AlphaFoldDB" id="S7ZRC5"/>
<feature type="active site" evidence="8">
    <location>
        <position position="281"/>
    </location>
</feature>
<dbReference type="SUPFAM" id="SSF50630">
    <property type="entry name" value="Acid proteases"/>
    <property type="match status" value="1"/>
</dbReference>
<proteinExistence type="inferred from homology"/>
<evidence type="ECO:0000256" key="11">
    <source>
        <dbReference type="SAM" id="SignalP"/>
    </source>
</evidence>
<dbReference type="CDD" id="cd05474">
    <property type="entry name" value="SAP_like"/>
    <property type="match status" value="1"/>
</dbReference>